<feature type="transmembrane region" description="Helical" evidence="1">
    <location>
        <begin position="36"/>
        <end position="58"/>
    </location>
</feature>
<dbReference type="STRING" id="910347.SAMN05421773_12717"/>
<gene>
    <name evidence="2" type="ORF">SAMN05421773_12717</name>
</gene>
<dbReference type="RefSeq" id="WP_093841611.1">
    <property type="nucleotide sequence ID" value="NZ_FOLM01000027.1"/>
</dbReference>
<organism evidence="2 3">
    <name type="scientific">Streptomyces aidingensis</name>
    <dbReference type="NCBI Taxonomy" id="910347"/>
    <lineage>
        <taxon>Bacteria</taxon>
        <taxon>Bacillati</taxon>
        <taxon>Actinomycetota</taxon>
        <taxon>Actinomycetes</taxon>
        <taxon>Kitasatosporales</taxon>
        <taxon>Streptomycetaceae</taxon>
        <taxon>Streptomyces</taxon>
    </lineage>
</organism>
<evidence type="ECO:0000313" key="3">
    <source>
        <dbReference type="Proteomes" id="UP000199207"/>
    </source>
</evidence>
<accession>A0A1I1UU68</accession>
<keyword evidence="1" id="KW-0472">Membrane</keyword>
<proteinExistence type="predicted"/>
<reference evidence="2 3" key="1">
    <citation type="submission" date="2016-10" db="EMBL/GenBank/DDBJ databases">
        <authorList>
            <person name="de Groot N.N."/>
        </authorList>
    </citation>
    <scope>NUCLEOTIDE SEQUENCE [LARGE SCALE GENOMIC DNA]</scope>
    <source>
        <strain evidence="2 3">CGMCC 4.5739</strain>
    </source>
</reference>
<name>A0A1I1UU68_9ACTN</name>
<protein>
    <submittedName>
        <fullName evidence="2">Uncharacterized protein</fullName>
    </submittedName>
</protein>
<sequence length="181" mass="19001">MTHTHDQTGPAGPIAPRTRRTVTRVLRIAARTTAPIAAAVMIAALLDIVAPAASPLTLTSRDQMMLTALAAYGAHFAGRAYLTSAADWIDPDAHDGDRDADLAADALVRIAEDLRAGADPDHVAAALREYQVLPAAAAVLTQLSDRYRHDGRTELAYAALEAADRTGQAAAMLDDAAPDGR</sequence>
<keyword evidence="1" id="KW-0812">Transmembrane</keyword>
<dbReference type="EMBL" id="FOLM01000027">
    <property type="protein sequence ID" value="SFD74372.1"/>
    <property type="molecule type" value="Genomic_DNA"/>
</dbReference>
<evidence type="ECO:0000256" key="1">
    <source>
        <dbReference type="SAM" id="Phobius"/>
    </source>
</evidence>
<dbReference type="AlphaFoldDB" id="A0A1I1UU68"/>
<evidence type="ECO:0000313" key="2">
    <source>
        <dbReference type="EMBL" id="SFD74372.1"/>
    </source>
</evidence>
<dbReference type="Proteomes" id="UP000199207">
    <property type="component" value="Unassembled WGS sequence"/>
</dbReference>
<keyword evidence="3" id="KW-1185">Reference proteome</keyword>
<keyword evidence="1" id="KW-1133">Transmembrane helix</keyword>